<keyword evidence="5" id="KW-1185">Reference proteome</keyword>
<feature type="compositionally biased region" description="Polar residues" evidence="2">
    <location>
        <begin position="24"/>
        <end position="51"/>
    </location>
</feature>
<evidence type="ECO:0000313" key="4">
    <source>
        <dbReference type="EMBL" id="KAG7290852.1"/>
    </source>
</evidence>
<feature type="region of interest" description="Disordered" evidence="2">
    <location>
        <begin position="608"/>
        <end position="636"/>
    </location>
</feature>
<dbReference type="PANTHER" id="PTHR22929">
    <property type="entry name" value="RNA POLYMERASE III TRANSCRIPTION INITIATION FACTOR B"/>
    <property type="match status" value="1"/>
</dbReference>
<dbReference type="InterPro" id="IPR001005">
    <property type="entry name" value="SANT/Myb"/>
</dbReference>
<feature type="domain" description="Myb-like" evidence="3">
    <location>
        <begin position="484"/>
        <end position="532"/>
    </location>
</feature>
<feature type="compositionally biased region" description="Polar residues" evidence="2">
    <location>
        <begin position="169"/>
        <end position="196"/>
    </location>
</feature>
<proteinExistence type="predicted"/>
<evidence type="ECO:0000256" key="1">
    <source>
        <dbReference type="SAM" id="Coils"/>
    </source>
</evidence>
<dbReference type="Pfam" id="PF15963">
    <property type="entry name" value="Myb_DNA-bind_7"/>
    <property type="match status" value="1"/>
</dbReference>
<dbReference type="SMART" id="SM00717">
    <property type="entry name" value="SANT"/>
    <property type="match status" value="1"/>
</dbReference>
<organism evidence="4 5">
    <name type="scientific">Staphylotrichum longicolle</name>
    <dbReference type="NCBI Taxonomy" id="669026"/>
    <lineage>
        <taxon>Eukaryota</taxon>
        <taxon>Fungi</taxon>
        <taxon>Dikarya</taxon>
        <taxon>Ascomycota</taxon>
        <taxon>Pezizomycotina</taxon>
        <taxon>Sordariomycetes</taxon>
        <taxon>Sordariomycetidae</taxon>
        <taxon>Sordariales</taxon>
        <taxon>Chaetomiaceae</taxon>
        <taxon>Staphylotrichum</taxon>
    </lineage>
</organism>
<gene>
    <name evidence="4" type="ORF">NEMBOFW57_000857</name>
</gene>
<dbReference type="AlphaFoldDB" id="A0AAD4I0A4"/>
<dbReference type="SUPFAM" id="SSF46689">
    <property type="entry name" value="Homeodomain-like"/>
    <property type="match status" value="1"/>
</dbReference>
<dbReference type="InterPro" id="IPR009057">
    <property type="entry name" value="Homeodomain-like_sf"/>
</dbReference>
<feature type="compositionally biased region" description="Basic residues" evidence="2">
    <location>
        <begin position="1"/>
        <end position="14"/>
    </location>
</feature>
<evidence type="ECO:0000259" key="3">
    <source>
        <dbReference type="SMART" id="SM00717"/>
    </source>
</evidence>
<feature type="compositionally biased region" description="Low complexity" evidence="2">
    <location>
        <begin position="266"/>
        <end position="281"/>
    </location>
</feature>
<reference evidence="4" key="1">
    <citation type="submission" date="2023-02" db="EMBL/GenBank/DDBJ databases">
        <authorList>
            <person name="Palmer J.M."/>
        </authorList>
    </citation>
    <scope>NUCLEOTIDE SEQUENCE</scope>
    <source>
        <strain evidence="4">FW57</strain>
    </source>
</reference>
<evidence type="ECO:0000256" key="2">
    <source>
        <dbReference type="SAM" id="MobiDB-lite"/>
    </source>
</evidence>
<feature type="compositionally biased region" description="Basic residues" evidence="2">
    <location>
        <begin position="620"/>
        <end position="630"/>
    </location>
</feature>
<dbReference type="EMBL" id="JAHCVI010000001">
    <property type="protein sequence ID" value="KAG7290852.1"/>
    <property type="molecule type" value="Genomic_DNA"/>
</dbReference>
<keyword evidence="1" id="KW-0175">Coiled coil</keyword>
<feature type="region of interest" description="Disordered" evidence="2">
    <location>
        <begin position="162"/>
        <end position="331"/>
    </location>
</feature>
<evidence type="ECO:0000313" key="5">
    <source>
        <dbReference type="Proteomes" id="UP001197093"/>
    </source>
</evidence>
<dbReference type="Proteomes" id="UP001197093">
    <property type="component" value="Unassembled WGS sequence"/>
</dbReference>
<name>A0AAD4I0A4_9PEZI</name>
<dbReference type="Gene3D" id="1.20.58.1880">
    <property type="match status" value="1"/>
</dbReference>
<sequence>MLNKKSAFKPKAAVRRPAPGPGSQGPQRTSAAERPSNTPAPLESSSHSTPAATPGPSADINPLVSGNATPEDAAAPSQVQEKEVEPAVEAIRASTSEITPPTAPESRPAAAPQTEQLSPEGAPNVGGPVALATPAANTSASAGLGAKDQAAVAQVIPAAIVSPDVPIASTGSIASGTQSSAQTPSITSTTEPSLAATQAIVAPAENLPDEPSQSPTDATLEPAPATAEAAKPKRGRKRTTAATPVEGSDEQAAAAPPPKRPRKRAGPLPGEEGYKPAAPRATRGRKRGAAAAKNGEGEEHGEENTNEPKRRPPRPQREATPPDAETVEIDITQVKMADLAKDMHIGKKFSLHDELMERERAKRLRYIERRKRHQSGEDAEDIPGKEEPAATTPSASNPDTSTQPPPAATEDTPAPDDPADSAPSRAPIGETYQIIDGEIVLDHRSLQVDRHARAREAAGELVEVEENDFTNHTTSATYLRRNLKPQQWTDAETDLFYQALQAFGTDFDTICRMFKGKTRKHIKLKFNREERVAPARITAALVGQKTVSIDMETYQRATGREYETAEAIYAEQQRAEEEFEARQKALEDEKAEEVRRKKEEVLAQLNSAVDGEGVGGKKGAGGKRGRKRKGPVAMGL</sequence>
<comment type="caution">
    <text evidence="4">The sequence shown here is derived from an EMBL/GenBank/DDBJ whole genome shotgun (WGS) entry which is preliminary data.</text>
</comment>
<feature type="compositionally biased region" description="Basic and acidic residues" evidence="2">
    <location>
        <begin position="295"/>
        <end position="310"/>
    </location>
</feature>
<feature type="compositionally biased region" description="Low complexity" evidence="2">
    <location>
        <begin position="218"/>
        <end position="229"/>
    </location>
</feature>
<feature type="region of interest" description="Disordered" evidence="2">
    <location>
        <begin position="1"/>
        <end position="132"/>
    </location>
</feature>
<feature type="region of interest" description="Disordered" evidence="2">
    <location>
        <begin position="366"/>
        <end position="426"/>
    </location>
</feature>
<accession>A0AAD4I0A4</accession>
<dbReference type="GO" id="GO:0070898">
    <property type="term" value="P:RNA polymerase III preinitiation complex assembly"/>
    <property type="evidence" value="ECO:0007669"/>
    <property type="project" value="TreeGrafter"/>
</dbReference>
<dbReference type="PANTHER" id="PTHR22929:SF0">
    <property type="entry name" value="TRANSCRIPTION FACTOR TFIIIB COMPONENT B'' HOMOLOG"/>
    <property type="match status" value="1"/>
</dbReference>
<protein>
    <recommendedName>
        <fullName evidence="3">Myb-like domain-containing protein</fullName>
    </recommendedName>
</protein>
<dbReference type="InterPro" id="IPR039467">
    <property type="entry name" value="TFIIIB_B''_Myb"/>
</dbReference>
<dbReference type="GO" id="GO:0001156">
    <property type="term" value="F:TFIIIC-class transcription factor complex binding"/>
    <property type="evidence" value="ECO:0007669"/>
    <property type="project" value="TreeGrafter"/>
</dbReference>
<feature type="compositionally biased region" description="Polar residues" evidence="2">
    <location>
        <begin position="391"/>
        <end position="402"/>
    </location>
</feature>
<feature type="coiled-coil region" evidence="1">
    <location>
        <begin position="562"/>
        <end position="596"/>
    </location>
</feature>
<dbReference type="GO" id="GO:0000126">
    <property type="term" value="C:transcription factor TFIIIB complex"/>
    <property type="evidence" value="ECO:0007669"/>
    <property type="project" value="TreeGrafter"/>
</dbReference>